<dbReference type="RefSeq" id="WP_145638374.1">
    <property type="nucleotide sequence ID" value="NZ_VIWP01000004.1"/>
</dbReference>
<evidence type="ECO:0000313" key="3">
    <source>
        <dbReference type="EMBL" id="TWF52931.1"/>
    </source>
</evidence>
<comment type="caution">
    <text evidence="3">The sequence shown here is derived from an EMBL/GenBank/DDBJ whole genome shotgun (WGS) entry which is preliminary data.</text>
</comment>
<reference evidence="3 4" key="1">
    <citation type="submission" date="2019-06" db="EMBL/GenBank/DDBJ databases">
        <title>Sorghum-associated microbial communities from plants grown in Nebraska, USA.</title>
        <authorList>
            <person name="Schachtman D."/>
        </authorList>
    </citation>
    <scope>NUCLEOTIDE SEQUENCE [LARGE SCALE GENOMIC DNA]</scope>
    <source>
        <strain evidence="3 4">1225</strain>
    </source>
</reference>
<protein>
    <submittedName>
        <fullName evidence="3">Flp pilus assembly protein TadG</fullName>
    </submittedName>
</protein>
<dbReference type="InterPro" id="IPR012495">
    <property type="entry name" value="TadE-like_dom"/>
</dbReference>
<gene>
    <name evidence="3" type="ORF">FHW37_104200</name>
</gene>
<feature type="transmembrane region" description="Helical" evidence="1">
    <location>
        <begin position="32"/>
        <end position="55"/>
    </location>
</feature>
<dbReference type="Pfam" id="PF07811">
    <property type="entry name" value="TadE"/>
    <property type="match status" value="1"/>
</dbReference>
<dbReference type="AlphaFoldDB" id="A0A561QRB2"/>
<accession>A0A561QRB2</accession>
<proteinExistence type="predicted"/>
<organism evidence="3 4">
    <name type="scientific">Neorhizobium alkalisoli</name>
    <dbReference type="NCBI Taxonomy" id="528178"/>
    <lineage>
        <taxon>Bacteria</taxon>
        <taxon>Pseudomonadati</taxon>
        <taxon>Pseudomonadota</taxon>
        <taxon>Alphaproteobacteria</taxon>
        <taxon>Hyphomicrobiales</taxon>
        <taxon>Rhizobiaceae</taxon>
        <taxon>Rhizobium/Agrobacterium group</taxon>
        <taxon>Neorhizobium</taxon>
    </lineage>
</organism>
<keyword evidence="4" id="KW-1185">Reference proteome</keyword>
<feature type="domain" description="TadE-like" evidence="2">
    <location>
        <begin position="26"/>
        <end position="56"/>
    </location>
</feature>
<keyword evidence="1" id="KW-1133">Transmembrane helix</keyword>
<sequence>MRKRVAKGIGSGILSRLGELLRDRRGVGAVEFALIAPLLLCLYITAFELTIGLSISKRTTRSASTIADLVTQQTAVTPTWLSTMKDVTASLFAPYIAENLLIKVTGVTIDSSGNPTVAWSWDQSNGRPYAVGSAVNVPTDMRSASTFVVRAEISVNHTLLMVMPGLLPSKLQTVTISRQYFYRQRVGSSISCSGC</sequence>
<dbReference type="EMBL" id="VIWP01000004">
    <property type="protein sequence ID" value="TWF52931.1"/>
    <property type="molecule type" value="Genomic_DNA"/>
</dbReference>
<evidence type="ECO:0000256" key="1">
    <source>
        <dbReference type="SAM" id="Phobius"/>
    </source>
</evidence>
<evidence type="ECO:0000259" key="2">
    <source>
        <dbReference type="Pfam" id="PF07811"/>
    </source>
</evidence>
<dbReference type="Proteomes" id="UP000320653">
    <property type="component" value="Unassembled WGS sequence"/>
</dbReference>
<dbReference type="OrthoDB" id="7189296at2"/>
<name>A0A561QRB2_9HYPH</name>
<keyword evidence="1" id="KW-0812">Transmembrane</keyword>
<keyword evidence="1" id="KW-0472">Membrane</keyword>
<evidence type="ECO:0000313" key="4">
    <source>
        <dbReference type="Proteomes" id="UP000320653"/>
    </source>
</evidence>